<dbReference type="InterPro" id="IPR024188">
    <property type="entry name" value="GltB"/>
</dbReference>
<evidence type="ECO:0000313" key="5">
    <source>
        <dbReference type="EMBL" id="GGZ58545.1"/>
    </source>
</evidence>
<dbReference type="PIRSF" id="PIRSF006429">
    <property type="entry name" value="GOGAT_lg_2"/>
    <property type="match status" value="1"/>
</dbReference>
<dbReference type="GO" id="GO:0015930">
    <property type="term" value="F:glutamate synthase activity"/>
    <property type="evidence" value="ECO:0007669"/>
    <property type="project" value="InterPro"/>
</dbReference>
<keyword evidence="3" id="KW-1133">Transmembrane helix</keyword>
<comment type="similarity">
    <text evidence="1 2">Belongs to the glutamate synthase family.</text>
</comment>
<dbReference type="EMBL" id="BMZC01000004">
    <property type="protein sequence ID" value="GGZ58545.1"/>
    <property type="molecule type" value="Genomic_DNA"/>
</dbReference>
<dbReference type="PANTHER" id="PTHR43819">
    <property type="entry name" value="ARCHAEAL-TYPE GLUTAMATE SYNTHASE [NADPH]"/>
    <property type="match status" value="1"/>
</dbReference>
<keyword evidence="3" id="KW-0472">Membrane</keyword>
<evidence type="ECO:0000256" key="1">
    <source>
        <dbReference type="ARBA" id="ARBA00009716"/>
    </source>
</evidence>
<gene>
    <name evidence="5" type="ORF">GCM10011274_15600</name>
</gene>
<dbReference type="AlphaFoldDB" id="A0A8H9M366"/>
<feature type="domain" description="Glutamate synthase" evidence="4">
    <location>
        <begin position="154"/>
        <end position="470"/>
    </location>
</feature>
<dbReference type="CDD" id="cd02808">
    <property type="entry name" value="GltS_FMN"/>
    <property type="match status" value="1"/>
</dbReference>
<dbReference type="InterPro" id="IPR013785">
    <property type="entry name" value="Aldolase_TIM"/>
</dbReference>
<dbReference type="PIRSF" id="PIRSF500060">
    <property type="entry name" value="UCP500060"/>
    <property type="match status" value="1"/>
</dbReference>
<evidence type="ECO:0000259" key="4">
    <source>
        <dbReference type="Pfam" id="PF01645"/>
    </source>
</evidence>
<organism evidence="5 6">
    <name type="scientific">Paraglaciecola chathamensis</name>
    <dbReference type="NCBI Taxonomy" id="368405"/>
    <lineage>
        <taxon>Bacteria</taxon>
        <taxon>Pseudomonadati</taxon>
        <taxon>Pseudomonadota</taxon>
        <taxon>Gammaproteobacteria</taxon>
        <taxon>Alteromonadales</taxon>
        <taxon>Alteromonadaceae</taxon>
        <taxon>Paraglaciecola</taxon>
    </lineage>
</organism>
<accession>A0A8H9M366</accession>
<dbReference type="Pfam" id="PF01645">
    <property type="entry name" value="Glu_synthase"/>
    <property type="match status" value="1"/>
</dbReference>
<dbReference type="GO" id="GO:0006537">
    <property type="term" value="P:glutamate biosynthetic process"/>
    <property type="evidence" value="ECO:0007669"/>
    <property type="project" value="InterPro"/>
</dbReference>
<name>A0A8H9M366_9ALTE</name>
<dbReference type="Proteomes" id="UP000622604">
    <property type="component" value="Unassembled WGS sequence"/>
</dbReference>
<dbReference type="InterPro" id="IPR027283">
    <property type="entry name" value="YerD"/>
</dbReference>
<dbReference type="InterPro" id="IPR002932">
    <property type="entry name" value="Glu_synthdom"/>
</dbReference>
<sequence length="543" mass="59835">MKSKLIKIAIWSAVVILLLSLLWLPTLWLFVILIPIVALGYYDYHQTRHSILRNFPVIGHGRWIMERIRPFVRQYFFESETDGTPIPRMFRSLIYQRAKASLDSNPYGTKFDTQRVGYEWIGHSMAAKHHDSKHPAPRITVGGPDCTQPYEASFFNISAMSFGALSDNAIRALNKGAAIGGFYHNTGEGGVSDYHLENGGDIAWQIGTGYFGCRDKDGNFAPEAFQKVAQKDVVKMIEIKLSQGAKPGHGGLLPADKNTNEIARIRLVEPGTQVDSPPSHSAFDTPIEMMHFVKQLRELSGGKPVGFKLCIGRASEFVAVCKAMVETGIKPDFITVDGGEGGTGAAPLEFSNSVGMPLREALSFVCDILVGFDLKKDIRVIASGKTFSGFHLVKNLALGADMCNSARGMMIALGCVQTLECNTNKCPTGVATQDPKLARGLVVPDKAERVARYHKATVNSALEIIASAGLRSTEDLNRSHIFRRVSQTEVRRFDEIYQSPTPGSFFDDEKPTKFAQALEESCPDSFYPKHYMAETNEGLKEVS</sequence>
<feature type="transmembrane region" description="Helical" evidence="3">
    <location>
        <begin position="9"/>
        <end position="42"/>
    </location>
</feature>
<dbReference type="PANTHER" id="PTHR43819:SF1">
    <property type="entry name" value="ARCHAEAL-TYPE GLUTAMATE SYNTHASE [NADPH]"/>
    <property type="match status" value="1"/>
</dbReference>
<evidence type="ECO:0000313" key="6">
    <source>
        <dbReference type="Proteomes" id="UP000622604"/>
    </source>
</evidence>
<proteinExistence type="inferred from homology"/>
<dbReference type="RefSeq" id="WP_191865694.1">
    <property type="nucleotide sequence ID" value="NZ_BMZC01000004.1"/>
</dbReference>
<reference evidence="5" key="2">
    <citation type="submission" date="2020-09" db="EMBL/GenBank/DDBJ databases">
        <authorList>
            <person name="Sun Q."/>
            <person name="Kim S."/>
        </authorList>
    </citation>
    <scope>NUCLEOTIDE SEQUENCE</scope>
    <source>
        <strain evidence="5">KCTC 32337</strain>
    </source>
</reference>
<dbReference type="SUPFAM" id="SSF51395">
    <property type="entry name" value="FMN-linked oxidoreductases"/>
    <property type="match status" value="1"/>
</dbReference>
<evidence type="ECO:0000256" key="3">
    <source>
        <dbReference type="SAM" id="Phobius"/>
    </source>
</evidence>
<dbReference type="Gene3D" id="3.20.20.70">
    <property type="entry name" value="Aldolase class I"/>
    <property type="match status" value="1"/>
</dbReference>
<reference evidence="5" key="1">
    <citation type="journal article" date="2014" name="Int. J. Syst. Evol. Microbiol.">
        <title>Complete genome sequence of Corynebacterium casei LMG S-19264T (=DSM 44701T), isolated from a smear-ripened cheese.</title>
        <authorList>
            <consortium name="US DOE Joint Genome Institute (JGI-PGF)"/>
            <person name="Walter F."/>
            <person name="Albersmeier A."/>
            <person name="Kalinowski J."/>
            <person name="Ruckert C."/>
        </authorList>
    </citation>
    <scope>NUCLEOTIDE SEQUENCE</scope>
    <source>
        <strain evidence="5">KCTC 32337</strain>
    </source>
</reference>
<protein>
    <submittedName>
        <fullName evidence="5">FMN-binding glutamate synthase family protein</fullName>
    </submittedName>
</protein>
<evidence type="ECO:0000256" key="2">
    <source>
        <dbReference type="PIRNR" id="PIRNR006429"/>
    </source>
</evidence>
<keyword evidence="3" id="KW-0812">Transmembrane</keyword>
<comment type="caution">
    <text evidence="5">The sequence shown here is derived from an EMBL/GenBank/DDBJ whole genome shotgun (WGS) entry which is preliminary data.</text>
</comment>